<protein>
    <submittedName>
        <fullName evidence="1">Uncharacterized protein</fullName>
    </submittedName>
</protein>
<evidence type="ECO:0000313" key="1">
    <source>
        <dbReference type="EMBL" id="CAB4158948.1"/>
    </source>
</evidence>
<organism evidence="1">
    <name type="scientific">uncultured Caudovirales phage</name>
    <dbReference type="NCBI Taxonomy" id="2100421"/>
    <lineage>
        <taxon>Viruses</taxon>
        <taxon>Duplodnaviria</taxon>
        <taxon>Heunggongvirae</taxon>
        <taxon>Uroviricota</taxon>
        <taxon>Caudoviricetes</taxon>
        <taxon>Peduoviridae</taxon>
        <taxon>Maltschvirus</taxon>
        <taxon>Maltschvirus maltsch</taxon>
    </lineage>
</organism>
<accession>A0A6J5NPM0</accession>
<reference evidence="1" key="1">
    <citation type="submission" date="2020-04" db="EMBL/GenBank/DDBJ databases">
        <authorList>
            <person name="Chiriac C."/>
            <person name="Salcher M."/>
            <person name="Ghai R."/>
            <person name="Kavagutti S V."/>
        </authorList>
    </citation>
    <scope>NUCLEOTIDE SEQUENCE</scope>
</reference>
<name>A0A6J5NPM0_9CAUD</name>
<sequence length="107" mass="11839">MFDGVKAIENSDVWLTRWSEYNRERLREFTMHMMKFNREGADDETVAGFAVAVIGTALEPVVVALVTASGGDREGLKKLMLQAQLGLVKGAAQMFESVTADREGKDQ</sequence>
<proteinExistence type="predicted"/>
<dbReference type="EMBL" id="LR796682">
    <property type="protein sequence ID" value="CAB4158948.1"/>
    <property type="molecule type" value="Genomic_DNA"/>
</dbReference>
<gene>
    <name evidence="1" type="ORF">UFOVP706_42</name>
</gene>